<accession>A0A383BR51</accession>
<organism evidence="1">
    <name type="scientific">marine metagenome</name>
    <dbReference type="NCBI Taxonomy" id="408172"/>
    <lineage>
        <taxon>unclassified sequences</taxon>
        <taxon>metagenomes</taxon>
        <taxon>ecological metagenomes</taxon>
    </lineage>
</organism>
<evidence type="ECO:0000313" key="1">
    <source>
        <dbReference type="EMBL" id="SVE22384.1"/>
    </source>
</evidence>
<gene>
    <name evidence="1" type="ORF">METZ01_LOCUS475238</name>
</gene>
<sequence>ANMLLVTTLIRMLTCFLSPTLFTTPLALTECFGHLTFPGLLNSLVIQNNWR</sequence>
<proteinExistence type="predicted"/>
<reference evidence="1" key="1">
    <citation type="submission" date="2018-05" db="EMBL/GenBank/DDBJ databases">
        <authorList>
            <person name="Lanie J.A."/>
            <person name="Ng W.-L."/>
            <person name="Kazmierczak K.M."/>
            <person name="Andrzejewski T.M."/>
            <person name="Davidsen T.M."/>
            <person name="Wayne K.J."/>
            <person name="Tettelin H."/>
            <person name="Glass J.I."/>
            <person name="Rusch D."/>
            <person name="Podicherti R."/>
            <person name="Tsui H.-C.T."/>
            <person name="Winkler M.E."/>
        </authorList>
    </citation>
    <scope>NUCLEOTIDE SEQUENCE</scope>
</reference>
<dbReference type="EMBL" id="UINC01202537">
    <property type="protein sequence ID" value="SVE22384.1"/>
    <property type="molecule type" value="Genomic_DNA"/>
</dbReference>
<dbReference type="AlphaFoldDB" id="A0A383BR51"/>
<protein>
    <submittedName>
        <fullName evidence="1">Uncharacterized protein</fullName>
    </submittedName>
</protein>
<name>A0A383BR51_9ZZZZ</name>
<feature type="non-terminal residue" evidence="1">
    <location>
        <position position="1"/>
    </location>
</feature>